<organism evidence="4 5">
    <name type="scientific">Aquipuribacter hungaricus</name>
    <dbReference type="NCBI Taxonomy" id="545624"/>
    <lineage>
        <taxon>Bacteria</taxon>
        <taxon>Bacillati</taxon>
        <taxon>Actinomycetota</taxon>
        <taxon>Actinomycetes</taxon>
        <taxon>Micrococcales</taxon>
        <taxon>Intrasporangiaceae</taxon>
        <taxon>Aquipuribacter</taxon>
    </lineage>
</organism>
<dbReference type="EMBL" id="JBHRWW010000002">
    <property type="protein sequence ID" value="MFC3687371.1"/>
    <property type="molecule type" value="Genomic_DNA"/>
</dbReference>
<dbReference type="SMART" id="SM00458">
    <property type="entry name" value="RICIN"/>
    <property type="match status" value="1"/>
</dbReference>
<protein>
    <submittedName>
        <fullName evidence="4">RICIN domain-containing protein</fullName>
    </submittedName>
</protein>
<dbReference type="Gene3D" id="2.80.10.50">
    <property type="match status" value="2"/>
</dbReference>
<proteinExistence type="predicted"/>
<feature type="region of interest" description="Disordered" evidence="1">
    <location>
        <begin position="506"/>
        <end position="532"/>
    </location>
</feature>
<feature type="transmembrane region" description="Helical" evidence="2">
    <location>
        <begin position="21"/>
        <end position="41"/>
    </location>
</feature>
<dbReference type="Proteomes" id="UP001595685">
    <property type="component" value="Unassembled WGS sequence"/>
</dbReference>
<evidence type="ECO:0000313" key="5">
    <source>
        <dbReference type="Proteomes" id="UP001595685"/>
    </source>
</evidence>
<keyword evidence="5" id="KW-1185">Reference proteome</keyword>
<dbReference type="SUPFAM" id="SSF50370">
    <property type="entry name" value="Ricin B-like lectins"/>
    <property type="match status" value="2"/>
</dbReference>
<reference evidence="5" key="1">
    <citation type="journal article" date="2019" name="Int. J. Syst. Evol. Microbiol.">
        <title>The Global Catalogue of Microorganisms (GCM) 10K type strain sequencing project: providing services to taxonomists for standard genome sequencing and annotation.</title>
        <authorList>
            <consortium name="The Broad Institute Genomics Platform"/>
            <consortium name="The Broad Institute Genome Sequencing Center for Infectious Disease"/>
            <person name="Wu L."/>
            <person name="Ma J."/>
        </authorList>
    </citation>
    <scope>NUCLEOTIDE SEQUENCE [LARGE SCALE GENOMIC DNA]</scope>
    <source>
        <strain evidence="5">NCAIM B.02333</strain>
    </source>
</reference>
<evidence type="ECO:0000256" key="2">
    <source>
        <dbReference type="SAM" id="Phobius"/>
    </source>
</evidence>
<evidence type="ECO:0000313" key="4">
    <source>
        <dbReference type="EMBL" id="MFC3687371.1"/>
    </source>
</evidence>
<dbReference type="RefSeq" id="WP_340290660.1">
    <property type="nucleotide sequence ID" value="NZ_JBBEOI010000021.1"/>
</dbReference>
<keyword evidence="2" id="KW-0472">Membrane</keyword>
<gene>
    <name evidence="4" type="ORF">ACFOLH_03340</name>
</gene>
<dbReference type="PROSITE" id="PS50231">
    <property type="entry name" value="RICIN_B_LECTIN"/>
    <property type="match status" value="2"/>
</dbReference>
<evidence type="ECO:0000256" key="1">
    <source>
        <dbReference type="SAM" id="MobiDB-lite"/>
    </source>
</evidence>
<feature type="domain" description="Ricin B lectin" evidence="3">
    <location>
        <begin position="199"/>
        <end position="340"/>
    </location>
</feature>
<keyword evidence="2" id="KW-1133">Transmembrane helix</keyword>
<sequence>MTPRCPTTEASQGDEGAAMMFVLVTMFIATSISLLLLGSIVSQVGPAQFAQKNVRTVHAAEAGLDVALGQVRAASATDPLDSTKVVGNRQGLPCIKNTKRGVLTGDLGTTPGALTYRVTIRYYATDPAGKDEAWRTANAMTCTTAGGPAITPRYALLQSEGAGAAVPRRDVDAGDRTVETVYDFQLTNTNVAGGLIHNYFDGNTASLDLCWKAGSAVPTVGTRLTAAACTPSDANQRWTWRSDFTIALSRTLDPAWAGSKLCAAAVGLTDPRQMQLQVCGAGFEQKWGYDDNGRFRARLNGTAYTSFCPVISQDNTSGSNLDASTAACNGSVRQTKWRPDASVGSGSVGNVTGTAADTQLQWVNYDEFGRCFDVSNWDVAVVSMIAYPCKQDPTSAVGWNQTLVWNGTTKQLYTRQGSTGQTFNAATGPRYCVRAPSTNFGYVTLRVCSTGSIPANEIWQVNRKIEGNYADSYTVVDRFGRCMAVGPPNAAVYTAWSSIVSATCDGSGRQKWNAPPLDGASTVRDTREVVGP</sequence>
<dbReference type="InterPro" id="IPR000772">
    <property type="entry name" value="Ricin_B_lectin"/>
</dbReference>
<accession>A0ABV7WC24</accession>
<comment type="caution">
    <text evidence="4">The sequence shown here is derived from an EMBL/GenBank/DDBJ whole genome shotgun (WGS) entry which is preliminary data.</text>
</comment>
<name>A0ABV7WC24_9MICO</name>
<evidence type="ECO:0000259" key="3">
    <source>
        <dbReference type="SMART" id="SM00458"/>
    </source>
</evidence>
<dbReference type="InterPro" id="IPR035992">
    <property type="entry name" value="Ricin_B-like_lectins"/>
</dbReference>
<keyword evidence="2" id="KW-0812">Transmembrane</keyword>